<comment type="caution">
    <text evidence="2">The sequence shown here is derived from an EMBL/GenBank/DDBJ whole genome shotgun (WGS) entry which is preliminary data.</text>
</comment>
<dbReference type="SUPFAM" id="SSF52266">
    <property type="entry name" value="SGNH hydrolase"/>
    <property type="match status" value="1"/>
</dbReference>
<evidence type="ECO:0008006" key="4">
    <source>
        <dbReference type="Google" id="ProtNLM"/>
    </source>
</evidence>
<protein>
    <recommendedName>
        <fullName evidence="4">SGNH/GDSL hydrolase family protein</fullName>
    </recommendedName>
</protein>
<dbReference type="Proteomes" id="UP001196565">
    <property type="component" value="Unassembled WGS sequence"/>
</dbReference>
<gene>
    <name evidence="2" type="ORF">KPL78_00665</name>
</gene>
<name>A0ABS7A3J7_9PROT</name>
<keyword evidence="3" id="KW-1185">Reference proteome</keyword>
<reference evidence="2 3" key="1">
    <citation type="submission" date="2021-07" db="EMBL/GenBank/DDBJ databases">
        <authorList>
            <person name="So Y."/>
        </authorList>
    </citation>
    <scope>NUCLEOTIDE SEQUENCE [LARGE SCALE GENOMIC DNA]</scope>
    <source>
        <strain evidence="2 3">HJA6</strain>
    </source>
</reference>
<proteinExistence type="predicted"/>
<organism evidence="2 3">
    <name type="scientific">Roseomonas alba</name>
    <dbReference type="NCBI Taxonomy" id="2846776"/>
    <lineage>
        <taxon>Bacteria</taxon>
        <taxon>Pseudomonadati</taxon>
        <taxon>Pseudomonadota</taxon>
        <taxon>Alphaproteobacteria</taxon>
        <taxon>Acetobacterales</taxon>
        <taxon>Roseomonadaceae</taxon>
        <taxon>Roseomonas</taxon>
    </lineage>
</organism>
<dbReference type="InterPro" id="IPR036514">
    <property type="entry name" value="SGNH_hydro_sf"/>
</dbReference>
<dbReference type="RefSeq" id="WP_219760716.1">
    <property type="nucleotide sequence ID" value="NZ_JAHYBZ010000001.1"/>
</dbReference>
<evidence type="ECO:0000313" key="2">
    <source>
        <dbReference type="EMBL" id="MBW6396332.1"/>
    </source>
</evidence>
<evidence type="ECO:0000313" key="3">
    <source>
        <dbReference type="Proteomes" id="UP001196565"/>
    </source>
</evidence>
<dbReference type="Gene3D" id="3.40.50.1110">
    <property type="entry name" value="SGNH hydrolase"/>
    <property type="match status" value="1"/>
</dbReference>
<feature type="region of interest" description="Disordered" evidence="1">
    <location>
        <begin position="1"/>
        <end position="39"/>
    </location>
</feature>
<sequence>MAKTPRGRSDKSRTRAKSSAKKTKARKALTQRSAPKRVAVPETGPVTLAEAQAIVAARRPALALARAEILADPTPITPRGVAEERRRLRRARDTELEQRLREYTETMAVMRARGALLVPRTKQPPGGEGAAAIAAGEPPLNILAEGDSWFDYPPFFPKGGIVRRLQDLIGLPILNLAKAGDEVRFMLGVEERRVLTNYFANGSPAGGRWDAVLFSGGGNDIVDNPMALWVRDFDPAVPPAQLVHSTRFNTALDLVRAGYEDLIALRDRYSPDTHLLFHGYDFAIPDGRGVCFLGPWLRPTFALRGFPATPLTAAQAVVREMLERFARMLGGLATANPRVTFVNGQGTLPVQTSSWHNELHPSRPGFDSFAALFRQALLALFPGRVR</sequence>
<accession>A0ABS7A3J7</accession>
<feature type="compositionally biased region" description="Basic residues" evidence="1">
    <location>
        <begin position="14"/>
        <end position="29"/>
    </location>
</feature>
<dbReference type="EMBL" id="JAHYBZ010000001">
    <property type="protein sequence ID" value="MBW6396332.1"/>
    <property type="molecule type" value="Genomic_DNA"/>
</dbReference>
<evidence type="ECO:0000256" key="1">
    <source>
        <dbReference type="SAM" id="MobiDB-lite"/>
    </source>
</evidence>